<dbReference type="GO" id="GO:0005524">
    <property type="term" value="F:ATP binding"/>
    <property type="evidence" value="ECO:0007669"/>
    <property type="project" value="UniProtKB-KW"/>
</dbReference>
<feature type="transmembrane region" description="Helical" evidence="2">
    <location>
        <begin position="209"/>
        <end position="242"/>
    </location>
</feature>
<feature type="compositionally biased region" description="Polar residues" evidence="1">
    <location>
        <begin position="510"/>
        <end position="520"/>
    </location>
</feature>
<evidence type="ECO:0000256" key="2">
    <source>
        <dbReference type="SAM" id="Phobius"/>
    </source>
</evidence>
<evidence type="ECO:0000313" key="3">
    <source>
        <dbReference type="EMBL" id="CAK9006049.1"/>
    </source>
</evidence>
<keyword evidence="3" id="KW-0547">Nucleotide-binding</keyword>
<keyword evidence="2" id="KW-0812">Transmembrane</keyword>
<feature type="transmembrane region" description="Helical" evidence="2">
    <location>
        <begin position="136"/>
        <end position="157"/>
    </location>
</feature>
<feature type="transmembrane region" description="Helical" evidence="2">
    <location>
        <begin position="342"/>
        <end position="360"/>
    </location>
</feature>
<keyword evidence="3" id="KW-0067">ATP-binding</keyword>
<feature type="region of interest" description="Disordered" evidence="1">
    <location>
        <begin position="485"/>
        <end position="521"/>
    </location>
</feature>
<feature type="transmembrane region" description="Helical" evidence="2">
    <location>
        <begin position="251"/>
        <end position="274"/>
    </location>
</feature>
<dbReference type="Proteomes" id="UP001642464">
    <property type="component" value="Unassembled WGS sequence"/>
</dbReference>
<keyword evidence="2" id="KW-1133">Transmembrane helix</keyword>
<protein>
    <submittedName>
        <fullName evidence="3">ABC transporter ATP-binding protein</fullName>
    </submittedName>
</protein>
<evidence type="ECO:0000313" key="4">
    <source>
        <dbReference type="Proteomes" id="UP001642464"/>
    </source>
</evidence>
<comment type="caution">
    <text evidence="3">The sequence shown here is derived from an EMBL/GenBank/DDBJ whole genome shotgun (WGS) entry which is preliminary data.</text>
</comment>
<organism evidence="3 4">
    <name type="scientific">Durusdinium trenchii</name>
    <dbReference type="NCBI Taxonomy" id="1381693"/>
    <lineage>
        <taxon>Eukaryota</taxon>
        <taxon>Sar</taxon>
        <taxon>Alveolata</taxon>
        <taxon>Dinophyceae</taxon>
        <taxon>Suessiales</taxon>
        <taxon>Symbiodiniaceae</taxon>
        <taxon>Durusdinium</taxon>
    </lineage>
</organism>
<feature type="compositionally biased region" description="Polar residues" evidence="1">
    <location>
        <begin position="543"/>
        <end position="562"/>
    </location>
</feature>
<reference evidence="3 4" key="1">
    <citation type="submission" date="2024-02" db="EMBL/GenBank/DDBJ databases">
        <authorList>
            <person name="Chen Y."/>
            <person name="Shah S."/>
            <person name="Dougan E. K."/>
            <person name="Thang M."/>
            <person name="Chan C."/>
        </authorList>
    </citation>
    <scope>NUCLEOTIDE SEQUENCE [LARGE SCALE GENOMIC DNA]</scope>
</reference>
<accession>A0ABP0IVE2</accession>
<dbReference type="EMBL" id="CAXAMM010005113">
    <property type="protein sequence ID" value="CAK9006049.1"/>
    <property type="molecule type" value="Genomic_DNA"/>
</dbReference>
<proteinExistence type="predicted"/>
<feature type="transmembrane region" description="Helical" evidence="2">
    <location>
        <begin position="311"/>
        <end position="330"/>
    </location>
</feature>
<feature type="compositionally biased region" description="Polar residues" evidence="1">
    <location>
        <begin position="485"/>
        <end position="501"/>
    </location>
</feature>
<feature type="region of interest" description="Disordered" evidence="1">
    <location>
        <begin position="541"/>
        <end position="562"/>
    </location>
</feature>
<sequence length="590" mass="65266">MWARRIGAPDRCPSQTRVIVQSMMNGAIGLVVYQYMDSLGGGNLDFDLESVGNTSATCLTKWLRRNDITSWAEADTWDRWFRYQADADTYVALHTCDPYPTLNETCATLRVPVYEFDSKLGYPLGPGEKPSFNNDLLYAFAYTFLALGILNLIGFAVHDLTLLSRRNQNYILDLPAFNQGFPYFKKFAMLSGIPILPKLFSIEGTGRTLAIAIGIILAPFIVVWAILFLVVIITPCMVLLFFRYPVRLSRFAVFLTLLATSIFGLTMTIIPLVYLGNLNERPRYALVYQIQNYSPGECYCGCSYFINAASLIRISAIGAGVTFSSCLSAFRCLKGLRRAQWANLMSVLFPVPVTVYSVFWTTPNGDPIQHRKEGEPVQSEMAFDPFALMDEQPESRYTTVTLKPEFAYDVDAAGRWKPLGDRVMDGPKLPELKKGEFFKQPTEVIGCCGFPCLTGGYQVIYMSDDEEEEQKTAVSPEVIGTRTGSSAATGYAAKNSQSMRSMRTKPSMMTARSRTGSTDSVNEKRMQKIVHLAPVLKVHKDSNSLNSSPQATPLPSPASTSAVALEVKPPAILDTLNESAPSGASHKCSL</sequence>
<gene>
    <name evidence="3" type="ORF">SCF082_LOCUS8856</name>
</gene>
<keyword evidence="4" id="KW-1185">Reference proteome</keyword>
<name>A0ABP0IVE2_9DINO</name>
<evidence type="ECO:0000256" key="1">
    <source>
        <dbReference type="SAM" id="MobiDB-lite"/>
    </source>
</evidence>
<keyword evidence="2" id="KW-0472">Membrane</keyword>